<keyword evidence="10" id="KW-0449">Lipoprotein</keyword>
<evidence type="ECO:0000256" key="10">
    <source>
        <dbReference type="ARBA" id="ARBA00023288"/>
    </source>
</evidence>
<sequence length="129" mass="14213">MDTGKPLPVLFSKKEPENVWTSSAKPCQPAWRPMRQKSFCFFFFRKRRTLLPLLALNGCALRGAPSYPIVGAYFPAWMLCALTGIAVAVGLRVVFLQTGIDALLSFRLFTYVALGTLAALALWALAFGP</sequence>
<keyword evidence="9" id="KW-0564">Palmitate</keyword>
<feature type="transmembrane region" description="Helical" evidence="11">
    <location>
        <begin position="108"/>
        <end position="126"/>
    </location>
</feature>
<evidence type="ECO:0000256" key="6">
    <source>
        <dbReference type="ARBA" id="ARBA00022729"/>
    </source>
</evidence>
<evidence type="ECO:0000313" key="12">
    <source>
        <dbReference type="EMBL" id="MBB2167461.1"/>
    </source>
</evidence>
<evidence type="ECO:0000256" key="11">
    <source>
        <dbReference type="SAM" id="Phobius"/>
    </source>
</evidence>
<keyword evidence="6" id="KW-0732">Signal</keyword>
<evidence type="ECO:0000256" key="4">
    <source>
        <dbReference type="ARBA" id="ARBA00022475"/>
    </source>
</evidence>
<keyword evidence="4" id="KW-1003">Cell membrane</keyword>
<keyword evidence="8 11" id="KW-0472">Membrane</keyword>
<gene>
    <name evidence="12" type="ORF">HLH36_03675</name>
</gene>
<feature type="transmembrane region" description="Helical" evidence="11">
    <location>
        <begin position="76"/>
        <end position="96"/>
    </location>
</feature>
<proteinExistence type="inferred from homology"/>
<evidence type="ECO:0000256" key="8">
    <source>
        <dbReference type="ARBA" id="ARBA00023136"/>
    </source>
</evidence>
<evidence type="ECO:0000256" key="1">
    <source>
        <dbReference type="ARBA" id="ARBA00004141"/>
    </source>
</evidence>
<keyword evidence="5 11" id="KW-0812">Transmembrane</keyword>
<dbReference type="Pfam" id="PF17090">
    <property type="entry name" value="Ytca"/>
    <property type="match status" value="1"/>
</dbReference>
<dbReference type="GO" id="GO:0016020">
    <property type="term" value="C:membrane"/>
    <property type="evidence" value="ECO:0007669"/>
    <property type="project" value="UniProtKB-SubCell"/>
</dbReference>
<dbReference type="EMBL" id="JABEQD010000002">
    <property type="protein sequence ID" value="MBB2167461.1"/>
    <property type="molecule type" value="Genomic_DNA"/>
</dbReference>
<evidence type="ECO:0000256" key="2">
    <source>
        <dbReference type="ARBA" id="ARBA00008208"/>
    </source>
</evidence>
<comment type="similarity">
    <text evidence="2">Belongs to the YtcA family.</text>
</comment>
<organism evidence="12 13">
    <name type="scientific">Gluconacetobacter aggeris</name>
    <dbReference type="NCBI Taxonomy" id="1286186"/>
    <lineage>
        <taxon>Bacteria</taxon>
        <taxon>Pseudomonadati</taxon>
        <taxon>Pseudomonadota</taxon>
        <taxon>Alphaproteobacteria</taxon>
        <taxon>Acetobacterales</taxon>
        <taxon>Acetobacteraceae</taxon>
        <taxon>Gluconacetobacter</taxon>
    </lineage>
</organism>
<evidence type="ECO:0000256" key="7">
    <source>
        <dbReference type="ARBA" id="ARBA00022989"/>
    </source>
</evidence>
<comment type="caution">
    <text evidence="12">The sequence shown here is derived from an EMBL/GenBank/DDBJ whole genome shotgun (WGS) entry which is preliminary data.</text>
</comment>
<dbReference type="InterPro" id="IPR031381">
    <property type="entry name" value="YtcA"/>
</dbReference>
<dbReference type="Proteomes" id="UP000559860">
    <property type="component" value="Unassembled WGS sequence"/>
</dbReference>
<accession>A0A7W4IQZ6</accession>
<comment type="subcellular location">
    <subcellularLocation>
        <location evidence="1">Membrane</location>
        <topology evidence="1">Multi-pass membrane protein</topology>
    </subcellularLocation>
</comment>
<reference evidence="12 13" key="1">
    <citation type="submission" date="2020-04" db="EMBL/GenBank/DDBJ databases">
        <title>Description of novel Gluconacetobacter.</title>
        <authorList>
            <person name="Sombolestani A."/>
        </authorList>
    </citation>
    <scope>NUCLEOTIDE SEQUENCE [LARGE SCALE GENOMIC DNA]</scope>
    <source>
        <strain evidence="12 13">LMG 27801</strain>
    </source>
</reference>
<evidence type="ECO:0000256" key="9">
    <source>
        <dbReference type="ARBA" id="ARBA00023139"/>
    </source>
</evidence>
<keyword evidence="7 11" id="KW-1133">Transmembrane helix</keyword>
<protein>
    <recommendedName>
        <fullName evidence="3">Uncharacterized protein YtcA</fullName>
    </recommendedName>
</protein>
<evidence type="ECO:0000256" key="3">
    <source>
        <dbReference type="ARBA" id="ARBA00021237"/>
    </source>
</evidence>
<dbReference type="AlphaFoldDB" id="A0A7W4IQZ6"/>
<keyword evidence="13" id="KW-1185">Reference proteome</keyword>
<evidence type="ECO:0000256" key="5">
    <source>
        <dbReference type="ARBA" id="ARBA00022692"/>
    </source>
</evidence>
<evidence type="ECO:0000313" key="13">
    <source>
        <dbReference type="Proteomes" id="UP000559860"/>
    </source>
</evidence>
<name>A0A7W4IQZ6_9PROT</name>